<dbReference type="SUPFAM" id="SSF50129">
    <property type="entry name" value="GroES-like"/>
    <property type="match status" value="1"/>
</dbReference>
<evidence type="ECO:0000313" key="5">
    <source>
        <dbReference type="Proteomes" id="UP000248079"/>
    </source>
</evidence>
<dbReference type="Proteomes" id="UP000248079">
    <property type="component" value="Unassembled WGS sequence"/>
</dbReference>
<keyword evidence="5" id="KW-1185">Reference proteome</keyword>
<dbReference type="InterPro" id="IPR011032">
    <property type="entry name" value="GroES-like_sf"/>
</dbReference>
<comment type="function">
    <text evidence="3">Together with the chaperonin GroEL, plays an essential role in assisting protein folding. The GroEL-GroES system forms a nano-cage that allows encapsulation of the non-native substrate proteins and provides a physical environment optimized to promote and accelerate protein folding. GroES binds to the apical surface of the GroEL ring, thereby capping the opening of the GroEL channel.</text>
</comment>
<evidence type="ECO:0000256" key="1">
    <source>
        <dbReference type="ARBA" id="ARBA00006975"/>
    </source>
</evidence>
<dbReference type="GO" id="GO:0005524">
    <property type="term" value="F:ATP binding"/>
    <property type="evidence" value="ECO:0007669"/>
    <property type="project" value="InterPro"/>
</dbReference>
<keyword evidence="2 3" id="KW-0143">Chaperone</keyword>
<name>A0A2V3ZRX2_9BACT</name>
<evidence type="ECO:0000313" key="4">
    <source>
        <dbReference type="EMBL" id="PXX96951.1"/>
    </source>
</evidence>
<dbReference type="Gene3D" id="2.30.33.40">
    <property type="entry name" value="GroES chaperonin"/>
    <property type="match status" value="1"/>
</dbReference>
<gene>
    <name evidence="4" type="ORF">DF185_20135</name>
</gene>
<dbReference type="SMART" id="SM00883">
    <property type="entry name" value="Cpn10"/>
    <property type="match status" value="1"/>
</dbReference>
<proteinExistence type="inferred from homology"/>
<dbReference type="PRINTS" id="PR00297">
    <property type="entry name" value="CHAPERONIN10"/>
</dbReference>
<evidence type="ECO:0000256" key="3">
    <source>
        <dbReference type="RuleBase" id="RU000535"/>
    </source>
</evidence>
<reference evidence="4 5" key="1">
    <citation type="submission" date="2018-05" db="EMBL/GenBank/DDBJ databases">
        <title>Marinifilum breve JC075T sp. nov., a marine bacterium isolated from Yongle Blue Hole in the South China Sea.</title>
        <authorList>
            <person name="Fu T."/>
        </authorList>
    </citation>
    <scope>NUCLEOTIDE SEQUENCE [LARGE SCALE GENOMIC DNA]</scope>
    <source>
        <strain evidence="4 5">JC075</strain>
    </source>
</reference>
<sequence>MAELKGKILAGKVLVKPIIEEKTASGIIIPSSRKDDAFRGEVVLVGSALPDVPMEVSVGDIVVYEKKFVPELTIEGEEYLLLSQDNVLYIE</sequence>
<comment type="similarity">
    <text evidence="1 3">Belongs to the GroES chaperonin family.</text>
</comment>
<dbReference type="GO" id="GO:0044183">
    <property type="term" value="F:protein folding chaperone"/>
    <property type="evidence" value="ECO:0007669"/>
    <property type="project" value="InterPro"/>
</dbReference>
<comment type="caution">
    <text evidence="4">The sequence shown here is derived from an EMBL/GenBank/DDBJ whole genome shotgun (WGS) entry which is preliminary data.</text>
</comment>
<dbReference type="EMBL" id="QFLI01000011">
    <property type="protein sequence ID" value="PXX96951.1"/>
    <property type="molecule type" value="Genomic_DNA"/>
</dbReference>
<dbReference type="RefSeq" id="WP_110363034.1">
    <property type="nucleotide sequence ID" value="NZ_QFLI01000011.1"/>
</dbReference>
<dbReference type="Pfam" id="PF00166">
    <property type="entry name" value="Cpn10"/>
    <property type="match status" value="1"/>
</dbReference>
<accession>A0A2V3ZRX2</accession>
<protein>
    <recommendedName>
        <fullName evidence="3">10 kDa chaperonin</fullName>
    </recommendedName>
</protein>
<evidence type="ECO:0000256" key="2">
    <source>
        <dbReference type="ARBA" id="ARBA00023186"/>
    </source>
</evidence>
<dbReference type="OrthoDB" id="9806791at2"/>
<dbReference type="CDD" id="cd00320">
    <property type="entry name" value="cpn10"/>
    <property type="match status" value="1"/>
</dbReference>
<dbReference type="InterPro" id="IPR020818">
    <property type="entry name" value="Chaperonin_GroES"/>
</dbReference>
<comment type="subunit">
    <text evidence="3">Heptamer of 7 subunits arranged in a ring.</text>
</comment>
<dbReference type="InterPro" id="IPR037124">
    <property type="entry name" value="Chaperonin_GroES_sf"/>
</dbReference>
<organism evidence="4 5">
    <name type="scientific">Marinifilum breve</name>
    <dbReference type="NCBI Taxonomy" id="2184082"/>
    <lineage>
        <taxon>Bacteria</taxon>
        <taxon>Pseudomonadati</taxon>
        <taxon>Bacteroidota</taxon>
        <taxon>Bacteroidia</taxon>
        <taxon>Marinilabiliales</taxon>
        <taxon>Marinifilaceae</taxon>
    </lineage>
</organism>
<dbReference type="AlphaFoldDB" id="A0A2V3ZRX2"/>